<dbReference type="InterPro" id="IPR020449">
    <property type="entry name" value="Tscrpt_reg_AraC-type_HTH"/>
</dbReference>
<dbReference type="GO" id="GO:0043565">
    <property type="term" value="F:sequence-specific DNA binding"/>
    <property type="evidence" value="ECO:0007669"/>
    <property type="project" value="InterPro"/>
</dbReference>
<dbReference type="InterPro" id="IPR018060">
    <property type="entry name" value="HTH_AraC"/>
</dbReference>
<keyword evidence="3" id="KW-0804">Transcription</keyword>
<dbReference type="GO" id="GO:0003700">
    <property type="term" value="F:DNA-binding transcription factor activity"/>
    <property type="evidence" value="ECO:0007669"/>
    <property type="project" value="InterPro"/>
</dbReference>
<dbReference type="InterPro" id="IPR018062">
    <property type="entry name" value="HTH_AraC-typ_CS"/>
</dbReference>
<dbReference type="PROSITE" id="PS01124">
    <property type="entry name" value="HTH_ARAC_FAMILY_2"/>
    <property type="match status" value="1"/>
</dbReference>
<dbReference type="Gene3D" id="1.10.10.60">
    <property type="entry name" value="Homeodomain-like"/>
    <property type="match status" value="2"/>
</dbReference>
<name>A0A917FQP3_9BACL</name>
<dbReference type="InterPro" id="IPR037923">
    <property type="entry name" value="HTH-like"/>
</dbReference>
<organism evidence="5 6">
    <name type="scientific">Paenibacillus abyssi</name>
    <dbReference type="NCBI Taxonomy" id="1340531"/>
    <lineage>
        <taxon>Bacteria</taxon>
        <taxon>Bacillati</taxon>
        <taxon>Bacillota</taxon>
        <taxon>Bacilli</taxon>
        <taxon>Bacillales</taxon>
        <taxon>Paenibacillaceae</taxon>
        <taxon>Paenibacillus</taxon>
    </lineage>
</organism>
<evidence type="ECO:0000256" key="1">
    <source>
        <dbReference type="ARBA" id="ARBA00023015"/>
    </source>
</evidence>
<evidence type="ECO:0000256" key="2">
    <source>
        <dbReference type="ARBA" id="ARBA00023125"/>
    </source>
</evidence>
<dbReference type="InterPro" id="IPR009057">
    <property type="entry name" value="Homeodomain-like_sf"/>
</dbReference>
<dbReference type="EMBL" id="BMGR01000003">
    <property type="protein sequence ID" value="GGF96337.1"/>
    <property type="molecule type" value="Genomic_DNA"/>
</dbReference>
<dbReference type="PROSITE" id="PS00041">
    <property type="entry name" value="HTH_ARAC_FAMILY_1"/>
    <property type="match status" value="1"/>
</dbReference>
<dbReference type="InterPro" id="IPR014710">
    <property type="entry name" value="RmlC-like_jellyroll"/>
</dbReference>
<dbReference type="SMART" id="SM00342">
    <property type="entry name" value="HTH_ARAC"/>
    <property type="match status" value="1"/>
</dbReference>
<evidence type="ECO:0000313" key="5">
    <source>
        <dbReference type="EMBL" id="GGF96337.1"/>
    </source>
</evidence>
<reference evidence="5" key="2">
    <citation type="submission" date="2020-09" db="EMBL/GenBank/DDBJ databases">
        <authorList>
            <person name="Sun Q."/>
            <person name="Zhou Y."/>
        </authorList>
    </citation>
    <scope>NUCLEOTIDE SEQUENCE</scope>
    <source>
        <strain evidence="5">CGMCC 1.12987</strain>
    </source>
</reference>
<dbReference type="SUPFAM" id="SSF51215">
    <property type="entry name" value="Regulatory protein AraC"/>
    <property type="match status" value="1"/>
</dbReference>
<sequence>MNPIRKTFNSSSIFPFDLAYRDTKSSQSELPDHLHDWHELVYIYSGKGVFFIDQTLYDMEQGNLFLIPGNTIHRAFPDRDTPVTSTAVFFSPILIGQNSLGDAFSYLDPFAKSSKRKSYKLECSVSFQQRSQLLLDDIHEEMQAKKYGYRNAIILGLQRFLLELSRELQPNDPPDTRPSTSGPLWMREILVYIDAHIASNIGLSALARRASVSPAHFSRVFKQLTGMNVTEYMTTKRIIHAMELLLETDHNVSYIASMCGFESLPHFHRVFKKIAGITPAAYKSKTHIMP</sequence>
<dbReference type="RefSeq" id="WP_188529922.1">
    <property type="nucleotide sequence ID" value="NZ_BMGR01000003.1"/>
</dbReference>
<dbReference type="AlphaFoldDB" id="A0A917FQP3"/>
<dbReference type="Proteomes" id="UP000644756">
    <property type="component" value="Unassembled WGS sequence"/>
</dbReference>
<dbReference type="InterPro" id="IPR003313">
    <property type="entry name" value="AraC-bd"/>
</dbReference>
<accession>A0A917FQP3</accession>
<proteinExistence type="predicted"/>
<evidence type="ECO:0000256" key="3">
    <source>
        <dbReference type="ARBA" id="ARBA00023163"/>
    </source>
</evidence>
<dbReference type="Gene3D" id="2.60.120.10">
    <property type="entry name" value="Jelly Rolls"/>
    <property type="match status" value="1"/>
</dbReference>
<evidence type="ECO:0000313" key="6">
    <source>
        <dbReference type="Proteomes" id="UP000644756"/>
    </source>
</evidence>
<dbReference type="SUPFAM" id="SSF46689">
    <property type="entry name" value="Homeodomain-like"/>
    <property type="match status" value="2"/>
</dbReference>
<dbReference type="Pfam" id="PF02311">
    <property type="entry name" value="AraC_binding"/>
    <property type="match status" value="1"/>
</dbReference>
<reference evidence="5" key="1">
    <citation type="journal article" date="2014" name="Int. J. Syst. Evol. Microbiol.">
        <title>Complete genome sequence of Corynebacterium casei LMG S-19264T (=DSM 44701T), isolated from a smear-ripened cheese.</title>
        <authorList>
            <consortium name="US DOE Joint Genome Institute (JGI-PGF)"/>
            <person name="Walter F."/>
            <person name="Albersmeier A."/>
            <person name="Kalinowski J."/>
            <person name="Ruckert C."/>
        </authorList>
    </citation>
    <scope>NUCLEOTIDE SEQUENCE</scope>
    <source>
        <strain evidence="5">CGMCC 1.12987</strain>
    </source>
</reference>
<keyword evidence="1" id="KW-0805">Transcription regulation</keyword>
<protein>
    <recommendedName>
        <fullName evidence="4">HTH araC/xylS-type domain-containing protein</fullName>
    </recommendedName>
</protein>
<dbReference type="PANTHER" id="PTHR43280">
    <property type="entry name" value="ARAC-FAMILY TRANSCRIPTIONAL REGULATOR"/>
    <property type="match status" value="1"/>
</dbReference>
<evidence type="ECO:0000259" key="4">
    <source>
        <dbReference type="PROSITE" id="PS01124"/>
    </source>
</evidence>
<keyword evidence="6" id="KW-1185">Reference proteome</keyword>
<dbReference type="Pfam" id="PF12833">
    <property type="entry name" value="HTH_18"/>
    <property type="match status" value="1"/>
</dbReference>
<keyword evidence="2" id="KW-0238">DNA-binding</keyword>
<comment type="caution">
    <text evidence="5">The sequence shown here is derived from an EMBL/GenBank/DDBJ whole genome shotgun (WGS) entry which is preliminary data.</text>
</comment>
<dbReference type="PRINTS" id="PR00032">
    <property type="entry name" value="HTHARAC"/>
</dbReference>
<gene>
    <name evidence="5" type="ORF">GCM10010916_11980</name>
</gene>
<feature type="domain" description="HTH araC/xylS-type" evidence="4">
    <location>
        <begin position="187"/>
        <end position="285"/>
    </location>
</feature>
<dbReference type="PANTHER" id="PTHR43280:SF28">
    <property type="entry name" value="HTH-TYPE TRANSCRIPTIONAL ACTIVATOR RHAS"/>
    <property type="match status" value="1"/>
</dbReference>